<dbReference type="RefSeq" id="WP_071529346.1">
    <property type="nucleotide sequence ID" value="NZ_CP025958.1"/>
</dbReference>
<dbReference type="Pfam" id="PF12869">
    <property type="entry name" value="tRNA_anti-like"/>
    <property type="match status" value="1"/>
</dbReference>
<dbReference type="EMBL" id="CP025958">
    <property type="protein sequence ID" value="AWM37497.1"/>
    <property type="molecule type" value="Genomic_DNA"/>
</dbReference>
<proteinExistence type="predicted"/>
<evidence type="ECO:0000313" key="2">
    <source>
        <dbReference type="EMBL" id="AWM37497.1"/>
    </source>
</evidence>
<dbReference type="InterPro" id="IPR024422">
    <property type="entry name" value="Protein_unknown_function_OB"/>
</dbReference>
<dbReference type="KEGG" id="gog:C1280_11035"/>
<accession>A0A2Z3H184</accession>
<feature type="region of interest" description="Disordered" evidence="1">
    <location>
        <begin position="1"/>
        <end position="20"/>
    </location>
</feature>
<evidence type="ECO:0000313" key="3">
    <source>
        <dbReference type="Proteomes" id="UP000245802"/>
    </source>
</evidence>
<name>A0A2Z3H184_9BACT</name>
<keyword evidence="3" id="KW-1185">Reference proteome</keyword>
<gene>
    <name evidence="2" type="ORF">C1280_11035</name>
</gene>
<dbReference type="Proteomes" id="UP000245802">
    <property type="component" value="Chromosome"/>
</dbReference>
<sequence>MPPTSDKPGDDKGAPAPSPIYKVKSEDLAAEFKQNEAAAQAKYSGAVIEVSGKIIFLGLRNVDNALVGLRETQDQKSGSSIGLSVVMKGRSVIGKIACEQEVSIRCTWKKTPLSSGLVEGELLTTGPDTAVRMTSEEFAQQFTADPKGMKEKCRDRTIILRGAVDSGPDPKGQANEFGLKGNGRIRIRCRIQPAYVDECPVPAIGKDVTVVASLWLVDEGESVFLFVHM</sequence>
<dbReference type="AlphaFoldDB" id="A0A2Z3H184"/>
<organism evidence="2 3">
    <name type="scientific">Gemmata obscuriglobus</name>
    <dbReference type="NCBI Taxonomy" id="114"/>
    <lineage>
        <taxon>Bacteria</taxon>
        <taxon>Pseudomonadati</taxon>
        <taxon>Planctomycetota</taxon>
        <taxon>Planctomycetia</taxon>
        <taxon>Gemmatales</taxon>
        <taxon>Gemmataceae</taxon>
        <taxon>Gemmata</taxon>
    </lineage>
</organism>
<evidence type="ECO:0000256" key="1">
    <source>
        <dbReference type="SAM" id="MobiDB-lite"/>
    </source>
</evidence>
<reference evidence="2 3" key="1">
    <citation type="submission" date="2018-01" db="EMBL/GenBank/DDBJ databases">
        <title>G. obscuriglobus.</title>
        <authorList>
            <person name="Franke J."/>
            <person name="Blomberg W."/>
            <person name="Selmecki A."/>
        </authorList>
    </citation>
    <scope>NUCLEOTIDE SEQUENCE [LARGE SCALE GENOMIC DNA]</scope>
    <source>
        <strain evidence="2 3">DSM 5831</strain>
    </source>
</reference>
<protein>
    <submittedName>
        <fullName evidence="2">Uncharacterized protein</fullName>
    </submittedName>
</protein>